<keyword evidence="6" id="KW-0539">Nucleus</keyword>
<evidence type="ECO:0000256" key="5">
    <source>
        <dbReference type="ARBA" id="ARBA00023163"/>
    </source>
</evidence>
<keyword evidence="3" id="KW-0678">Repressor</keyword>
<feature type="compositionally biased region" description="Basic and acidic residues" evidence="7">
    <location>
        <begin position="1"/>
        <end position="17"/>
    </location>
</feature>
<dbReference type="PANTHER" id="PTHR13497">
    <property type="entry name" value="HISTONE DEACETYLASE COMPLEX SUBUNIT SAP130"/>
    <property type="match status" value="1"/>
</dbReference>
<comment type="subcellular location">
    <subcellularLocation>
        <location evidence="1">Nucleus</location>
    </subcellularLocation>
</comment>
<dbReference type="GO" id="GO:0000122">
    <property type="term" value="P:negative regulation of transcription by RNA polymerase II"/>
    <property type="evidence" value="ECO:0007669"/>
    <property type="project" value="TreeGrafter"/>
</dbReference>
<protein>
    <recommendedName>
        <fullName evidence="8">Histone deacetylase complex subunit SAP130 C-terminal domain-containing protein</fullName>
    </recommendedName>
</protein>
<feature type="domain" description="Histone deacetylase complex subunit SAP130 C-terminal" evidence="8">
    <location>
        <begin position="37"/>
        <end position="175"/>
    </location>
</feature>
<comment type="similarity">
    <text evidence="2">Belongs to the SAP130 family.</text>
</comment>
<proteinExistence type="evidence at transcript level"/>
<name>A3EXZ3_MACHI</name>
<accession>A3EXZ3</accession>
<dbReference type="EMBL" id="EF092061">
    <property type="protein sequence ID" value="ABN12053.1"/>
    <property type="molecule type" value="mRNA"/>
</dbReference>
<dbReference type="GO" id="GO:0070822">
    <property type="term" value="C:Sin3-type complex"/>
    <property type="evidence" value="ECO:0007669"/>
    <property type="project" value="TreeGrafter"/>
</dbReference>
<reference evidence="9" key="1">
    <citation type="submission" date="2006-10" db="EMBL/GenBank/DDBJ databases">
        <title>Expressed genes of the pink hibiscus mealybug, Maconellicoccus hirsutus.</title>
        <authorList>
            <person name="Hunter W.B."/>
            <person name="Hunnicutt L.E."/>
        </authorList>
    </citation>
    <scope>NUCLEOTIDE SEQUENCE</scope>
</reference>
<dbReference type="Pfam" id="PF16014">
    <property type="entry name" value="SAP130_C"/>
    <property type="match status" value="1"/>
</dbReference>
<evidence type="ECO:0000313" key="9">
    <source>
        <dbReference type="EMBL" id="ABN12053.1"/>
    </source>
</evidence>
<evidence type="ECO:0000256" key="1">
    <source>
        <dbReference type="ARBA" id="ARBA00004123"/>
    </source>
</evidence>
<dbReference type="InterPro" id="IPR024137">
    <property type="entry name" value="His_deAcase_cplx_SAP130"/>
</dbReference>
<organism evidence="9">
    <name type="scientific">Maconellicoccus hirsutus</name>
    <name type="common">Pink hibiscus mealybug</name>
    <dbReference type="NCBI Taxonomy" id="177089"/>
    <lineage>
        <taxon>Eukaryota</taxon>
        <taxon>Metazoa</taxon>
        <taxon>Ecdysozoa</taxon>
        <taxon>Arthropoda</taxon>
        <taxon>Hexapoda</taxon>
        <taxon>Insecta</taxon>
        <taxon>Pterygota</taxon>
        <taxon>Neoptera</taxon>
        <taxon>Paraneoptera</taxon>
        <taxon>Hemiptera</taxon>
        <taxon>Sternorrhyncha</taxon>
        <taxon>Coccoidea</taxon>
        <taxon>Pseudococcidae</taxon>
        <taxon>Maconellicoccus</taxon>
    </lineage>
</organism>
<evidence type="ECO:0000256" key="2">
    <source>
        <dbReference type="ARBA" id="ARBA00007859"/>
    </source>
</evidence>
<evidence type="ECO:0000256" key="4">
    <source>
        <dbReference type="ARBA" id="ARBA00023015"/>
    </source>
</evidence>
<dbReference type="PANTHER" id="PTHR13497:SF3">
    <property type="entry name" value="HISTONE DEACETYLASE COMPLEX SUBUNIT SAP130"/>
    <property type="match status" value="1"/>
</dbReference>
<evidence type="ECO:0000259" key="8">
    <source>
        <dbReference type="Pfam" id="PF16014"/>
    </source>
</evidence>
<evidence type="ECO:0000256" key="3">
    <source>
        <dbReference type="ARBA" id="ARBA00022491"/>
    </source>
</evidence>
<keyword evidence="5" id="KW-0804">Transcription</keyword>
<dbReference type="AlphaFoldDB" id="A3EXZ3"/>
<sequence>MEFISDDKIKKESRDTDPAPVNQEPHKASSSSSSSSKKPNISILSGYNHGWKSRHHHFLRYNDVKYKEEKKPGVNDIANQKYVTQKINGWKIYHLSAQMENLHDIEIEVVDKFSSLLKLFKSHAENDENKSLNRTNELFMGNMQRSKVVSDQLKEAKTQMMKVFNHKKHVSDIINKYASKRTIKKKGRY</sequence>
<evidence type="ECO:0000256" key="7">
    <source>
        <dbReference type="SAM" id="MobiDB-lite"/>
    </source>
</evidence>
<feature type="non-terminal residue" evidence="9">
    <location>
        <position position="1"/>
    </location>
</feature>
<evidence type="ECO:0000256" key="6">
    <source>
        <dbReference type="ARBA" id="ARBA00023242"/>
    </source>
</evidence>
<feature type="region of interest" description="Disordered" evidence="7">
    <location>
        <begin position="1"/>
        <end position="39"/>
    </location>
</feature>
<keyword evidence="4" id="KW-0805">Transcription regulation</keyword>
<dbReference type="InterPro" id="IPR031963">
    <property type="entry name" value="SAP130_C"/>
</dbReference>